<keyword evidence="4 7" id="KW-1133">Transmembrane helix</keyword>
<dbReference type="Proteomes" id="UP000014074">
    <property type="component" value="Unassembled WGS sequence"/>
</dbReference>
<evidence type="ECO:0000256" key="2">
    <source>
        <dbReference type="ARBA" id="ARBA00010199"/>
    </source>
</evidence>
<protein>
    <submittedName>
        <fullName evidence="8">Putative mate efflux family protein</fullName>
    </submittedName>
</protein>
<dbReference type="AlphaFoldDB" id="R8BX85"/>
<dbReference type="GO" id="GO:0042910">
    <property type="term" value="F:xenobiotic transmembrane transporter activity"/>
    <property type="evidence" value="ECO:0007669"/>
    <property type="project" value="InterPro"/>
</dbReference>
<name>R8BX85_PHAM7</name>
<dbReference type="eggNOG" id="KOG1347">
    <property type="taxonomic scope" value="Eukaryota"/>
</dbReference>
<dbReference type="GO" id="GO:0016020">
    <property type="term" value="C:membrane"/>
    <property type="evidence" value="ECO:0007669"/>
    <property type="project" value="UniProtKB-SubCell"/>
</dbReference>
<keyword evidence="5 7" id="KW-0472">Membrane</keyword>
<dbReference type="EMBL" id="KB932812">
    <property type="protein sequence ID" value="EOO03947.1"/>
    <property type="molecule type" value="Genomic_DNA"/>
</dbReference>
<evidence type="ECO:0000256" key="4">
    <source>
        <dbReference type="ARBA" id="ARBA00022989"/>
    </source>
</evidence>
<comment type="subcellular location">
    <subcellularLocation>
        <location evidence="1">Membrane</location>
        <topology evidence="1">Multi-pass membrane protein</topology>
    </subcellularLocation>
</comment>
<feature type="transmembrane region" description="Helical" evidence="7">
    <location>
        <begin position="282"/>
        <end position="299"/>
    </location>
</feature>
<reference evidence="9" key="1">
    <citation type="journal article" date="2013" name="Genome Announc.">
        <title>Draft genome sequence of the ascomycete Phaeoacremonium aleophilum strain UCR-PA7, a causal agent of the esca disease complex in grapevines.</title>
        <authorList>
            <person name="Blanco-Ulate B."/>
            <person name="Rolshausen P."/>
            <person name="Cantu D."/>
        </authorList>
    </citation>
    <scope>NUCLEOTIDE SEQUENCE [LARGE SCALE GENOMIC DNA]</scope>
    <source>
        <strain evidence="9">UCR-PA7</strain>
    </source>
</reference>
<evidence type="ECO:0000256" key="5">
    <source>
        <dbReference type="ARBA" id="ARBA00023136"/>
    </source>
</evidence>
<feature type="compositionally biased region" description="Acidic residues" evidence="6">
    <location>
        <begin position="44"/>
        <end position="57"/>
    </location>
</feature>
<feature type="transmembrane region" description="Helical" evidence="7">
    <location>
        <begin position="319"/>
        <end position="337"/>
    </location>
</feature>
<gene>
    <name evidence="8" type="ORF">UCRPA7_520</name>
</gene>
<dbReference type="Pfam" id="PF01554">
    <property type="entry name" value="MatE"/>
    <property type="match status" value="2"/>
</dbReference>
<feature type="region of interest" description="Disordered" evidence="6">
    <location>
        <begin position="42"/>
        <end position="93"/>
    </location>
</feature>
<proteinExistence type="inferred from homology"/>
<dbReference type="NCBIfam" id="TIGR00797">
    <property type="entry name" value="matE"/>
    <property type="match status" value="1"/>
</dbReference>
<dbReference type="InterPro" id="IPR045069">
    <property type="entry name" value="MATE_euk"/>
</dbReference>
<organism evidence="8 9">
    <name type="scientific">Phaeoacremonium minimum (strain UCR-PA7)</name>
    <name type="common">Esca disease fungus</name>
    <name type="synonym">Togninia minima</name>
    <dbReference type="NCBI Taxonomy" id="1286976"/>
    <lineage>
        <taxon>Eukaryota</taxon>
        <taxon>Fungi</taxon>
        <taxon>Dikarya</taxon>
        <taxon>Ascomycota</taxon>
        <taxon>Pezizomycotina</taxon>
        <taxon>Sordariomycetes</taxon>
        <taxon>Sordariomycetidae</taxon>
        <taxon>Togniniales</taxon>
        <taxon>Togniniaceae</taxon>
        <taxon>Phaeoacremonium</taxon>
    </lineage>
</organism>
<dbReference type="RefSeq" id="XP_007911306.1">
    <property type="nucleotide sequence ID" value="XM_007913115.1"/>
</dbReference>
<feature type="transmembrane region" description="Helical" evidence="7">
    <location>
        <begin position="539"/>
        <end position="560"/>
    </location>
</feature>
<evidence type="ECO:0000313" key="8">
    <source>
        <dbReference type="EMBL" id="EOO03947.1"/>
    </source>
</evidence>
<accession>R8BX85</accession>
<feature type="transmembrane region" description="Helical" evidence="7">
    <location>
        <begin position="500"/>
        <end position="519"/>
    </location>
</feature>
<dbReference type="CDD" id="cd13132">
    <property type="entry name" value="MATE_eukaryotic"/>
    <property type="match status" value="1"/>
</dbReference>
<feature type="transmembrane region" description="Helical" evidence="7">
    <location>
        <begin position="459"/>
        <end position="479"/>
    </location>
</feature>
<feature type="transmembrane region" description="Helical" evidence="7">
    <location>
        <begin position="599"/>
        <end position="619"/>
    </location>
</feature>
<dbReference type="KEGG" id="tmn:UCRPA7_520"/>
<dbReference type="OrthoDB" id="2126698at2759"/>
<keyword evidence="9" id="KW-1185">Reference proteome</keyword>
<dbReference type="HOGENOM" id="CLU_012893_1_2_1"/>
<dbReference type="InterPro" id="IPR002528">
    <property type="entry name" value="MATE_fam"/>
</dbReference>
<dbReference type="GeneID" id="19325729"/>
<feature type="transmembrane region" description="Helical" evidence="7">
    <location>
        <begin position="421"/>
        <end position="439"/>
    </location>
</feature>
<keyword evidence="3 7" id="KW-0812">Transmembrane</keyword>
<sequence>MAGNRPIPGKSSTAAPLDFASSFAASFRSASPIAQEALARDLAECSDDGDDASEAFEEGSSSDTDSIGPTLYRRPSGIAYGTARPALGPRGFEDPVLTRIEKKQSRNEERSLLRDNHILPPKHPAPKKQTVFGRLYKRLFSTKVPRPVDDEEVPQIVVEPSETSPLLEASGSGTQHLREQWEAAVAAGQIKTTWQRESKTIAVYSRSLVVTFMLQYSINIASIFAVGHIGKEELGAISLATMSANITCYSFVQGLATSLDTLCAQAYGSGHRHLVGLQLQRMTIFLLILLIPIAVLWLNAESILVHLIPDPRSAELAGLYLRVILAGAPAFVCFETGKRFVQAQGLFQATTYVLMFVAPLNIFLNYLFVWRFGWGYIGAPISVVITQNLMPILLFMYVWLIDGKQCWGGFTKRAWSNWGPMIRLALPGMIMVEAEYFAFEILTLASGQFGTSYLAAQSILVTITSTTFQLPFPMSIAASTRVANLIGAKLVDAAKTCAKVAVVAGCIVGIINLTIVSSLRYQIPLLFTKDPDVIELVAQAMPVCAIMQVFDGLAAVSHGLLRGIGKQEFGGYANLVTYYVVALPLSFGTAFGLKWTLEGLWFGVTIGLLMVAVIEYWYLYKSDWEQAAKEAERRNENA</sequence>
<evidence type="ECO:0000313" key="9">
    <source>
        <dbReference type="Proteomes" id="UP000014074"/>
    </source>
</evidence>
<evidence type="ECO:0000256" key="1">
    <source>
        <dbReference type="ARBA" id="ARBA00004141"/>
    </source>
</evidence>
<comment type="similarity">
    <text evidence="2">Belongs to the multi antimicrobial extrusion (MATE) (TC 2.A.66.1) family.</text>
</comment>
<evidence type="ECO:0000256" key="7">
    <source>
        <dbReference type="SAM" id="Phobius"/>
    </source>
</evidence>
<feature type="transmembrane region" description="Helical" evidence="7">
    <location>
        <begin position="349"/>
        <end position="368"/>
    </location>
</feature>
<dbReference type="GO" id="GO:0015297">
    <property type="term" value="F:antiporter activity"/>
    <property type="evidence" value="ECO:0007669"/>
    <property type="project" value="InterPro"/>
</dbReference>
<evidence type="ECO:0000256" key="3">
    <source>
        <dbReference type="ARBA" id="ARBA00022692"/>
    </source>
</evidence>
<evidence type="ECO:0000256" key="6">
    <source>
        <dbReference type="SAM" id="MobiDB-lite"/>
    </source>
</evidence>
<feature type="transmembrane region" description="Helical" evidence="7">
    <location>
        <begin position="374"/>
        <end position="400"/>
    </location>
</feature>
<feature type="transmembrane region" description="Helical" evidence="7">
    <location>
        <begin position="572"/>
        <end position="593"/>
    </location>
</feature>
<dbReference type="GO" id="GO:1990961">
    <property type="term" value="P:xenobiotic detoxification by transmembrane export across the plasma membrane"/>
    <property type="evidence" value="ECO:0007669"/>
    <property type="project" value="InterPro"/>
</dbReference>
<dbReference type="PANTHER" id="PTHR11206">
    <property type="entry name" value="MULTIDRUG RESISTANCE PROTEIN"/>
    <property type="match status" value="1"/>
</dbReference>